<reference evidence="1" key="2">
    <citation type="journal article" date="2022" name="Res Sq">
        <title>Comparative Genomics Reveals Insights into the Divergent Evolution of Astigmatic Mites and Household Pest Adaptations.</title>
        <authorList>
            <person name="Xiong Q."/>
            <person name="Wan A.T.-Y."/>
            <person name="Liu X.-Y."/>
            <person name="Fung C.S.-H."/>
            <person name="Xiao X."/>
            <person name="Malainual N."/>
            <person name="Hou J."/>
            <person name="Wang L."/>
            <person name="Wang M."/>
            <person name="Yang K."/>
            <person name="Cui Y."/>
            <person name="Leung E."/>
            <person name="Nong W."/>
            <person name="Shin S.-K."/>
            <person name="Au S."/>
            <person name="Jeong K.Y."/>
            <person name="Chew F.T."/>
            <person name="Hui J."/>
            <person name="Leung T.F."/>
            <person name="Tungtrongchitr A."/>
            <person name="Zhong N."/>
            <person name="Liu Z."/>
            <person name="Tsui S."/>
        </authorList>
    </citation>
    <scope>NUCLEOTIDE SEQUENCE</scope>
    <source>
        <strain evidence="1">Derf</strain>
        <tissue evidence="1">Whole organism</tissue>
    </source>
</reference>
<proteinExistence type="predicted"/>
<protein>
    <submittedName>
        <fullName evidence="1">Uncharacterized protein</fullName>
    </submittedName>
</protein>
<comment type="caution">
    <text evidence="1">The sequence shown here is derived from an EMBL/GenBank/DDBJ whole genome shotgun (WGS) entry which is preliminary data.</text>
</comment>
<dbReference type="EMBL" id="ASGP02000006">
    <property type="protein sequence ID" value="KAH9501229.1"/>
    <property type="molecule type" value="Genomic_DNA"/>
</dbReference>
<name>A0A922KWR8_DERFA</name>
<dbReference type="Proteomes" id="UP000790347">
    <property type="component" value="Unassembled WGS sequence"/>
</dbReference>
<reference evidence="1" key="1">
    <citation type="submission" date="2013-05" db="EMBL/GenBank/DDBJ databases">
        <authorList>
            <person name="Yim A.K.Y."/>
            <person name="Chan T.F."/>
            <person name="Ji K.M."/>
            <person name="Liu X.Y."/>
            <person name="Zhou J.W."/>
            <person name="Li R.Q."/>
            <person name="Yang K.Y."/>
            <person name="Li J."/>
            <person name="Li M."/>
            <person name="Law P.T.W."/>
            <person name="Wu Y.L."/>
            <person name="Cai Z.L."/>
            <person name="Qin H."/>
            <person name="Bao Y."/>
            <person name="Leung R.K.K."/>
            <person name="Ng P.K.S."/>
            <person name="Zou J."/>
            <person name="Zhong X.J."/>
            <person name="Ran P.X."/>
            <person name="Zhong N.S."/>
            <person name="Liu Z.G."/>
            <person name="Tsui S.K.W."/>
        </authorList>
    </citation>
    <scope>NUCLEOTIDE SEQUENCE</scope>
    <source>
        <strain evidence="1">Derf</strain>
        <tissue evidence="1">Whole organism</tissue>
    </source>
</reference>
<dbReference type="AlphaFoldDB" id="A0A922KWR8"/>
<sequence length="67" mass="7711">MDVSNSAHKRYTTLLYSKCQTFQMAATASACEGFLPRGFLIFFSGNEAKFRIYYSDNERYTMNESSI</sequence>
<accession>A0A922KWR8</accession>
<evidence type="ECO:0000313" key="1">
    <source>
        <dbReference type="EMBL" id="KAH9501229.1"/>
    </source>
</evidence>
<evidence type="ECO:0000313" key="2">
    <source>
        <dbReference type="Proteomes" id="UP000790347"/>
    </source>
</evidence>
<gene>
    <name evidence="1" type="ORF">DERF_012090</name>
</gene>
<keyword evidence="2" id="KW-1185">Reference proteome</keyword>
<organism evidence="1 2">
    <name type="scientific">Dermatophagoides farinae</name>
    <name type="common">American house dust mite</name>
    <dbReference type="NCBI Taxonomy" id="6954"/>
    <lineage>
        <taxon>Eukaryota</taxon>
        <taxon>Metazoa</taxon>
        <taxon>Ecdysozoa</taxon>
        <taxon>Arthropoda</taxon>
        <taxon>Chelicerata</taxon>
        <taxon>Arachnida</taxon>
        <taxon>Acari</taxon>
        <taxon>Acariformes</taxon>
        <taxon>Sarcoptiformes</taxon>
        <taxon>Astigmata</taxon>
        <taxon>Psoroptidia</taxon>
        <taxon>Analgoidea</taxon>
        <taxon>Pyroglyphidae</taxon>
        <taxon>Dermatophagoidinae</taxon>
        <taxon>Dermatophagoides</taxon>
    </lineage>
</organism>